<organism evidence="2 3">
    <name type="scientific">Candidula unifasciata</name>
    <dbReference type="NCBI Taxonomy" id="100452"/>
    <lineage>
        <taxon>Eukaryota</taxon>
        <taxon>Metazoa</taxon>
        <taxon>Spiralia</taxon>
        <taxon>Lophotrochozoa</taxon>
        <taxon>Mollusca</taxon>
        <taxon>Gastropoda</taxon>
        <taxon>Heterobranchia</taxon>
        <taxon>Euthyneura</taxon>
        <taxon>Panpulmonata</taxon>
        <taxon>Eupulmonata</taxon>
        <taxon>Stylommatophora</taxon>
        <taxon>Helicina</taxon>
        <taxon>Helicoidea</taxon>
        <taxon>Geomitridae</taxon>
        <taxon>Candidula</taxon>
    </lineage>
</organism>
<name>A0A8S3YWR0_9EUPU</name>
<proteinExistence type="predicted"/>
<accession>A0A8S3YWR0</accession>
<keyword evidence="3" id="KW-1185">Reference proteome</keyword>
<evidence type="ECO:0000256" key="1">
    <source>
        <dbReference type="SAM" id="SignalP"/>
    </source>
</evidence>
<keyword evidence="1" id="KW-0732">Signal</keyword>
<evidence type="ECO:0000313" key="2">
    <source>
        <dbReference type="EMBL" id="CAG5118686.1"/>
    </source>
</evidence>
<feature type="signal peptide" evidence="1">
    <location>
        <begin position="1"/>
        <end position="22"/>
    </location>
</feature>
<sequence>MAQIDRLTTLLCICLMFAETWSIDASFTNPKIGVVEKTSLFERGVDLSVLDDVITRLSREDHKTMEQHARVLLAGRNTTVIMGDITFIINSN</sequence>
<dbReference type="AlphaFoldDB" id="A0A8S3YWR0"/>
<reference evidence="2" key="1">
    <citation type="submission" date="2021-04" db="EMBL/GenBank/DDBJ databases">
        <authorList>
            <consortium name="Molecular Ecology Group"/>
        </authorList>
    </citation>
    <scope>NUCLEOTIDE SEQUENCE</scope>
</reference>
<dbReference type="Proteomes" id="UP000678393">
    <property type="component" value="Unassembled WGS sequence"/>
</dbReference>
<evidence type="ECO:0000313" key="3">
    <source>
        <dbReference type="Proteomes" id="UP000678393"/>
    </source>
</evidence>
<feature type="chain" id="PRO_5035723445" evidence="1">
    <location>
        <begin position="23"/>
        <end position="92"/>
    </location>
</feature>
<comment type="caution">
    <text evidence="2">The sequence shown here is derived from an EMBL/GenBank/DDBJ whole genome shotgun (WGS) entry which is preliminary data.</text>
</comment>
<protein>
    <submittedName>
        <fullName evidence="2">Uncharacterized protein</fullName>
    </submittedName>
</protein>
<gene>
    <name evidence="2" type="ORF">CUNI_LOCUS4244</name>
</gene>
<dbReference type="EMBL" id="CAJHNH020000591">
    <property type="protein sequence ID" value="CAG5118686.1"/>
    <property type="molecule type" value="Genomic_DNA"/>
</dbReference>